<protein>
    <recommendedName>
        <fullName evidence="3">Type VII secretion system-associated protein</fullName>
    </recommendedName>
</protein>
<comment type="caution">
    <text evidence="1">The sequence shown here is derived from an EMBL/GenBank/DDBJ whole genome shotgun (WGS) entry which is preliminary data.</text>
</comment>
<evidence type="ECO:0000313" key="2">
    <source>
        <dbReference type="Proteomes" id="UP000053398"/>
    </source>
</evidence>
<accession>A0A101PQY3</accession>
<name>A0A101PQY3_STRCK</name>
<keyword evidence="2" id="KW-1185">Reference proteome</keyword>
<proteinExistence type="predicted"/>
<dbReference type="NCBIfam" id="NF033533">
    <property type="entry name" value="lone7_assoc_B"/>
    <property type="match status" value="1"/>
</dbReference>
<dbReference type="InterPro" id="IPR049801">
    <property type="entry name" value="T7SS_assoc-like"/>
</dbReference>
<evidence type="ECO:0000313" key="1">
    <source>
        <dbReference type="EMBL" id="KUN16045.1"/>
    </source>
</evidence>
<dbReference type="Proteomes" id="UP000053398">
    <property type="component" value="Unassembled WGS sequence"/>
</dbReference>
<evidence type="ECO:0008006" key="3">
    <source>
        <dbReference type="Google" id="ProtNLM"/>
    </source>
</evidence>
<dbReference type="AlphaFoldDB" id="A0A101PQY3"/>
<dbReference type="RefSeq" id="WP_059266871.1">
    <property type="nucleotide sequence ID" value="NZ_KQ948376.1"/>
</dbReference>
<dbReference type="EMBL" id="LMWP01000064">
    <property type="protein sequence ID" value="KUN16045.1"/>
    <property type="molecule type" value="Genomic_DNA"/>
</dbReference>
<sequence>MPGSENHHLDQLDFAALQNFIDTDVSGFLRAIDNMRSADAHPTSLYDVSKKPQVLTIGPMAGDDQTGGKSVCDNAKKAATAIDEVLNRHKAGFTKLQADLRNVITTMKDAQAHNLSQVESQKFMKAISDYQSAIGGSATGAGSGTGNGQNSLNL</sequence>
<gene>
    <name evidence="1" type="ORF">AQJ11_41390</name>
</gene>
<organism evidence="1 2">
    <name type="scientific">Streptomyces corchorusii</name>
    <name type="common">Streptomyces chibaensis</name>
    <dbReference type="NCBI Taxonomy" id="1903"/>
    <lineage>
        <taxon>Bacteria</taxon>
        <taxon>Bacillati</taxon>
        <taxon>Actinomycetota</taxon>
        <taxon>Actinomycetes</taxon>
        <taxon>Kitasatosporales</taxon>
        <taxon>Streptomycetaceae</taxon>
        <taxon>Streptomyces</taxon>
    </lineage>
</organism>
<reference evidence="1 2" key="1">
    <citation type="submission" date="2015-10" db="EMBL/GenBank/DDBJ databases">
        <title>Draft genome sequence of Streptomyces corchorusii DSM 40340, type strain for the species Streptomyces corchorusii.</title>
        <authorList>
            <person name="Ruckert C."/>
            <person name="Winkler A."/>
            <person name="Kalinowski J."/>
            <person name="Kampfer P."/>
            <person name="Glaeser S."/>
        </authorList>
    </citation>
    <scope>NUCLEOTIDE SEQUENCE [LARGE SCALE GENOMIC DNA]</scope>
    <source>
        <strain evidence="1 2">DSM 40340</strain>
    </source>
</reference>